<dbReference type="PANTHER" id="PTHR33099">
    <property type="entry name" value="FE2OG DIOXYGENASE DOMAIN-CONTAINING PROTEIN"/>
    <property type="match status" value="1"/>
</dbReference>
<accession>A0A9P6BWF4</accession>
<comment type="caution">
    <text evidence="4">The sequence shown here is derived from an EMBL/GenBank/DDBJ whole genome shotgun (WGS) entry which is preliminary data.</text>
</comment>
<dbReference type="InterPro" id="IPR005123">
    <property type="entry name" value="Oxoglu/Fe-dep_dioxygenase_dom"/>
</dbReference>
<evidence type="ECO:0000313" key="4">
    <source>
        <dbReference type="EMBL" id="KAF9442836.1"/>
    </source>
</evidence>
<dbReference type="InterPro" id="IPR044862">
    <property type="entry name" value="Pro_4_hyd_alph_FE2OG_OXY"/>
</dbReference>
<evidence type="ECO:0000256" key="1">
    <source>
        <dbReference type="RuleBase" id="RU003682"/>
    </source>
</evidence>
<keyword evidence="1" id="KW-0560">Oxidoreductase</keyword>
<sequence>MFLPNKKGDDSIEQLRNALGSMDHLHEPWTSGVITLSEPEKKLFYERQDGSSTSLKLGSTTVAQADDLSNTCQPTTCLNHEDVLDETCRKAGKLDAGKFAWLFSPSDSGGFSREVASGLFPWKAPNRGIRFELYKLNVYGEGSFFKAHQDTPRSEDMFGSLVVLLPFAHEGGSLLLRHRGREFEFNGQALLRDAPSTASAAYVAFFSDVEHEVARVTSGHRVTVTFNLYFDANKSAPVIQAPADPQLEHPFKTALNTIVNNPALKLAHPFIGFGLEHAYPFKSAVGGFAKLQGSDATLVKTLGELHVQYHFFLLYREYKDNLFCPFRVLTTNIVDGEEFYDEDYTTNKLEVVAGEGAFLVWNMDPKEVVKNPSRRSRWYERYKENKKQYKRMKVEWVTEPSEEFLNRSATIANGIEDCLEYQYHQICVVATLLPKELLEKQDTSKSSDDDTTDKDGTDEEMDGDKDN</sequence>
<dbReference type="OrthoDB" id="27483at2759"/>
<keyword evidence="1" id="KW-0479">Metal-binding</keyword>
<keyword evidence="5" id="KW-1185">Reference proteome</keyword>
<protein>
    <recommendedName>
        <fullName evidence="3">Fe2OG dioxygenase domain-containing protein</fullName>
    </recommendedName>
</protein>
<feature type="region of interest" description="Disordered" evidence="2">
    <location>
        <begin position="438"/>
        <end position="467"/>
    </location>
</feature>
<feature type="compositionally biased region" description="Basic and acidic residues" evidence="2">
    <location>
        <begin position="438"/>
        <end position="448"/>
    </location>
</feature>
<dbReference type="Proteomes" id="UP000807342">
    <property type="component" value="Unassembled WGS sequence"/>
</dbReference>
<feature type="compositionally biased region" description="Acidic residues" evidence="2">
    <location>
        <begin position="449"/>
        <end position="467"/>
    </location>
</feature>
<dbReference type="EMBL" id="MU151560">
    <property type="protein sequence ID" value="KAF9442836.1"/>
    <property type="molecule type" value="Genomic_DNA"/>
</dbReference>
<dbReference type="GO" id="GO:0016491">
    <property type="term" value="F:oxidoreductase activity"/>
    <property type="evidence" value="ECO:0007669"/>
    <property type="project" value="UniProtKB-KW"/>
</dbReference>
<feature type="domain" description="Fe2OG dioxygenase" evidence="3">
    <location>
        <begin position="130"/>
        <end position="230"/>
    </location>
</feature>
<reference evidence="4" key="1">
    <citation type="submission" date="2020-11" db="EMBL/GenBank/DDBJ databases">
        <authorList>
            <consortium name="DOE Joint Genome Institute"/>
            <person name="Ahrendt S."/>
            <person name="Riley R."/>
            <person name="Andreopoulos W."/>
            <person name="Labutti K."/>
            <person name="Pangilinan J."/>
            <person name="Ruiz-Duenas F.J."/>
            <person name="Barrasa J.M."/>
            <person name="Sanchez-Garcia M."/>
            <person name="Camarero S."/>
            <person name="Miyauchi S."/>
            <person name="Serrano A."/>
            <person name="Linde D."/>
            <person name="Babiker R."/>
            <person name="Drula E."/>
            <person name="Ayuso-Fernandez I."/>
            <person name="Pacheco R."/>
            <person name="Padilla G."/>
            <person name="Ferreira P."/>
            <person name="Barriuso J."/>
            <person name="Kellner H."/>
            <person name="Castanera R."/>
            <person name="Alfaro M."/>
            <person name="Ramirez L."/>
            <person name="Pisabarro A.G."/>
            <person name="Kuo A."/>
            <person name="Tritt A."/>
            <person name="Lipzen A."/>
            <person name="He G."/>
            <person name="Yan M."/>
            <person name="Ng V."/>
            <person name="Cullen D."/>
            <person name="Martin F."/>
            <person name="Rosso M.-N."/>
            <person name="Henrissat B."/>
            <person name="Hibbett D."/>
            <person name="Martinez A.T."/>
            <person name="Grigoriev I.V."/>
        </authorList>
    </citation>
    <scope>NUCLEOTIDE SEQUENCE</scope>
    <source>
        <strain evidence="4">MF-IS2</strain>
    </source>
</reference>
<evidence type="ECO:0000313" key="5">
    <source>
        <dbReference type="Proteomes" id="UP000807342"/>
    </source>
</evidence>
<proteinExistence type="inferred from homology"/>
<dbReference type="Gene3D" id="2.60.120.620">
    <property type="entry name" value="q2cbj1_9rhob like domain"/>
    <property type="match status" value="1"/>
</dbReference>
<comment type="similarity">
    <text evidence="1">Belongs to the iron/ascorbate-dependent oxidoreductase family.</text>
</comment>
<gene>
    <name evidence="4" type="ORF">P691DRAFT_779192</name>
</gene>
<evidence type="ECO:0000256" key="2">
    <source>
        <dbReference type="SAM" id="MobiDB-lite"/>
    </source>
</evidence>
<dbReference type="AlphaFoldDB" id="A0A9P6BWF4"/>
<dbReference type="PANTHER" id="PTHR33099:SF7">
    <property type="entry name" value="MYND-TYPE DOMAIN-CONTAINING PROTEIN"/>
    <property type="match status" value="1"/>
</dbReference>
<evidence type="ECO:0000259" key="3">
    <source>
        <dbReference type="PROSITE" id="PS51471"/>
    </source>
</evidence>
<organism evidence="4 5">
    <name type="scientific">Macrolepiota fuliginosa MF-IS2</name>
    <dbReference type="NCBI Taxonomy" id="1400762"/>
    <lineage>
        <taxon>Eukaryota</taxon>
        <taxon>Fungi</taxon>
        <taxon>Dikarya</taxon>
        <taxon>Basidiomycota</taxon>
        <taxon>Agaricomycotina</taxon>
        <taxon>Agaricomycetes</taxon>
        <taxon>Agaricomycetidae</taxon>
        <taxon>Agaricales</taxon>
        <taxon>Agaricineae</taxon>
        <taxon>Agaricaceae</taxon>
        <taxon>Macrolepiota</taxon>
    </lineage>
</organism>
<keyword evidence="1" id="KW-0408">Iron</keyword>
<dbReference type="GO" id="GO:0046872">
    <property type="term" value="F:metal ion binding"/>
    <property type="evidence" value="ECO:0007669"/>
    <property type="project" value="UniProtKB-KW"/>
</dbReference>
<name>A0A9P6BWF4_9AGAR</name>
<dbReference type="PROSITE" id="PS51471">
    <property type="entry name" value="FE2OG_OXY"/>
    <property type="match status" value="1"/>
</dbReference>
<dbReference type="Pfam" id="PF13640">
    <property type="entry name" value="2OG-FeII_Oxy_3"/>
    <property type="match status" value="1"/>
</dbReference>